<evidence type="ECO:0000313" key="2">
    <source>
        <dbReference type="EMBL" id="QHU00725.1"/>
    </source>
</evidence>
<protein>
    <submittedName>
        <fullName evidence="2">Uncharacterized protein</fullName>
    </submittedName>
</protein>
<feature type="region of interest" description="Disordered" evidence="1">
    <location>
        <begin position="155"/>
        <end position="174"/>
    </location>
</feature>
<accession>A0A6C0J4V1</accession>
<organism evidence="2">
    <name type="scientific">viral metagenome</name>
    <dbReference type="NCBI Taxonomy" id="1070528"/>
    <lineage>
        <taxon>unclassified sequences</taxon>
        <taxon>metagenomes</taxon>
        <taxon>organismal metagenomes</taxon>
    </lineage>
</organism>
<dbReference type="InterPro" id="IPR055621">
    <property type="entry name" value="DUF7197"/>
</dbReference>
<feature type="compositionally biased region" description="Basic residues" evidence="1">
    <location>
        <begin position="157"/>
        <end position="172"/>
    </location>
</feature>
<dbReference type="EMBL" id="MN740329">
    <property type="protein sequence ID" value="QHU00725.1"/>
    <property type="molecule type" value="Genomic_DNA"/>
</dbReference>
<dbReference type="Pfam" id="PF23827">
    <property type="entry name" value="DUF7197"/>
    <property type="match status" value="1"/>
</dbReference>
<proteinExistence type="predicted"/>
<name>A0A6C0J4V1_9ZZZZ</name>
<evidence type="ECO:0000256" key="1">
    <source>
        <dbReference type="SAM" id="MobiDB-lite"/>
    </source>
</evidence>
<sequence>MSAINTHQNNGLSFMDKFLLESLLKFFNEPYNFNILHRYRSAKKGKTNISVSLLDWFIVNYAKKNGIQYEIKKYGRRKTILVEQSYTAALYAHKKLYFDPFARGSKQGQDLIIYNDQGVEISTAIRQMNFFRWAISNGVIEYIDKHVDEIYKDMNKRSNRGRRKPSNHKKKQLSVSACKSLGIHSVKMTVKFE</sequence>
<reference evidence="2" key="1">
    <citation type="journal article" date="2020" name="Nature">
        <title>Giant virus diversity and host interactions through global metagenomics.</title>
        <authorList>
            <person name="Schulz F."/>
            <person name="Roux S."/>
            <person name="Paez-Espino D."/>
            <person name="Jungbluth S."/>
            <person name="Walsh D.A."/>
            <person name="Denef V.J."/>
            <person name="McMahon K.D."/>
            <person name="Konstantinidis K.T."/>
            <person name="Eloe-Fadrosh E.A."/>
            <person name="Kyrpides N.C."/>
            <person name="Woyke T."/>
        </authorList>
    </citation>
    <scope>NUCLEOTIDE SEQUENCE</scope>
    <source>
        <strain evidence="2">GVMAG-M-3300025860-20</strain>
    </source>
</reference>
<dbReference type="AlphaFoldDB" id="A0A6C0J4V1"/>